<gene>
    <name evidence="1" type="ORF">AFUS01_LOCUS42590</name>
</gene>
<evidence type="ECO:0000313" key="1">
    <source>
        <dbReference type="EMBL" id="CAG7832935.1"/>
    </source>
</evidence>
<sequence>LQVSIISPTNFARHWVPSWNAKHARHVTEWLSETIQAIVTLGDFNTAHQTLLPYKCLSEDQKDFDLAIIS</sequence>
<evidence type="ECO:0000313" key="2">
    <source>
        <dbReference type="Proteomes" id="UP000708208"/>
    </source>
</evidence>
<reference evidence="1" key="1">
    <citation type="submission" date="2021-06" db="EMBL/GenBank/DDBJ databases">
        <authorList>
            <person name="Hodson N. C."/>
            <person name="Mongue J. A."/>
            <person name="Jaron S. K."/>
        </authorList>
    </citation>
    <scope>NUCLEOTIDE SEQUENCE</scope>
</reference>
<protein>
    <submittedName>
        <fullName evidence="1">Uncharacterized protein</fullName>
    </submittedName>
</protein>
<dbReference type="AlphaFoldDB" id="A0A8J2PQU2"/>
<accession>A0A8J2PQU2</accession>
<dbReference type="Proteomes" id="UP000708208">
    <property type="component" value="Unassembled WGS sequence"/>
</dbReference>
<comment type="caution">
    <text evidence="1">The sequence shown here is derived from an EMBL/GenBank/DDBJ whole genome shotgun (WGS) entry which is preliminary data.</text>
</comment>
<name>A0A8J2PQU2_9HEXA</name>
<dbReference type="EMBL" id="CAJVCH010567748">
    <property type="protein sequence ID" value="CAG7832935.1"/>
    <property type="molecule type" value="Genomic_DNA"/>
</dbReference>
<keyword evidence="2" id="KW-1185">Reference proteome</keyword>
<proteinExistence type="predicted"/>
<organism evidence="1 2">
    <name type="scientific">Allacma fusca</name>
    <dbReference type="NCBI Taxonomy" id="39272"/>
    <lineage>
        <taxon>Eukaryota</taxon>
        <taxon>Metazoa</taxon>
        <taxon>Ecdysozoa</taxon>
        <taxon>Arthropoda</taxon>
        <taxon>Hexapoda</taxon>
        <taxon>Collembola</taxon>
        <taxon>Symphypleona</taxon>
        <taxon>Sminthuridae</taxon>
        <taxon>Allacma</taxon>
    </lineage>
</organism>
<feature type="non-terminal residue" evidence="1">
    <location>
        <position position="70"/>
    </location>
</feature>